<reference evidence="12 13" key="1">
    <citation type="submission" date="2018-11" db="EMBL/GenBank/DDBJ databases">
        <authorList>
            <consortium name="Pathogen Informatics"/>
        </authorList>
    </citation>
    <scope>NUCLEOTIDE SEQUENCE [LARGE SCALE GENOMIC DNA]</scope>
</reference>
<proteinExistence type="inferred from homology"/>
<dbReference type="UniPathway" id="UPA00094"/>
<dbReference type="PANTHER" id="PTHR11157:SF27">
    <property type="entry name" value="ELONGATION OF LONG CHAIN FATTY ACIDS PROTEIN 6"/>
    <property type="match status" value="1"/>
</dbReference>
<feature type="transmembrane region" description="Helical" evidence="11">
    <location>
        <begin position="59"/>
        <end position="83"/>
    </location>
</feature>
<dbReference type="GO" id="GO:0034625">
    <property type="term" value="P:fatty acid elongation, monounsaturated fatty acid"/>
    <property type="evidence" value="ECO:0007669"/>
    <property type="project" value="TreeGrafter"/>
</dbReference>
<comment type="catalytic activity">
    <reaction evidence="11">
        <text>a very-long-chain acyl-CoA + malonyl-CoA + H(+) = a very-long-chain 3-oxoacyl-CoA + CO2 + CoA</text>
        <dbReference type="Rhea" id="RHEA:32727"/>
        <dbReference type="ChEBI" id="CHEBI:15378"/>
        <dbReference type="ChEBI" id="CHEBI:16526"/>
        <dbReference type="ChEBI" id="CHEBI:57287"/>
        <dbReference type="ChEBI" id="CHEBI:57384"/>
        <dbReference type="ChEBI" id="CHEBI:90725"/>
        <dbReference type="ChEBI" id="CHEBI:90736"/>
        <dbReference type="EC" id="2.3.1.199"/>
    </reaction>
</comment>
<dbReference type="GO" id="GO:0042761">
    <property type="term" value="P:very long-chain fatty acid biosynthetic process"/>
    <property type="evidence" value="ECO:0007669"/>
    <property type="project" value="TreeGrafter"/>
</dbReference>
<comment type="pathway">
    <text evidence="2">Lipid metabolism; fatty acid biosynthesis.</text>
</comment>
<feature type="transmembrane region" description="Helical" evidence="11">
    <location>
        <begin position="95"/>
        <end position="116"/>
    </location>
</feature>
<organism evidence="12 13">
    <name type="scientific">Strongylus vulgaris</name>
    <name type="common">Blood worm</name>
    <dbReference type="NCBI Taxonomy" id="40348"/>
    <lineage>
        <taxon>Eukaryota</taxon>
        <taxon>Metazoa</taxon>
        <taxon>Ecdysozoa</taxon>
        <taxon>Nematoda</taxon>
        <taxon>Chromadorea</taxon>
        <taxon>Rhabditida</taxon>
        <taxon>Rhabditina</taxon>
        <taxon>Rhabditomorpha</taxon>
        <taxon>Strongyloidea</taxon>
        <taxon>Strongylidae</taxon>
        <taxon>Strongylus</taxon>
    </lineage>
</organism>
<keyword evidence="9 11" id="KW-0472">Membrane</keyword>
<protein>
    <recommendedName>
        <fullName evidence="11">Elongation of very long chain fatty acids protein</fullName>
        <ecNumber evidence="11">2.3.1.199</ecNumber>
    </recommendedName>
    <alternativeName>
        <fullName evidence="11">Very-long-chain 3-oxoacyl-CoA synthase</fullName>
    </alternativeName>
</protein>
<sequence>MSSFLEVATSSPFSYEEAKNYTRSFEMTAFTISLVYIVTIFSIKAIMTNFKPFQLTAALNFWNAWLAIFSTIGSIATGYGLFYEIHYRGILLHVAIIRYCLLMEMSYVALFGNFYYQSYVKGGGKKFIAEKSKKQE</sequence>
<evidence type="ECO:0000313" key="12">
    <source>
        <dbReference type="EMBL" id="VDM81435.1"/>
    </source>
</evidence>
<evidence type="ECO:0000256" key="4">
    <source>
        <dbReference type="ARBA" id="ARBA00022679"/>
    </source>
</evidence>
<keyword evidence="5 11" id="KW-0812">Transmembrane</keyword>
<comment type="caution">
    <text evidence="11">Lacks conserved residue(s) required for the propagation of feature annotation.</text>
</comment>
<evidence type="ECO:0000256" key="3">
    <source>
        <dbReference type="ARBA" id="ARBA00022516"/>
    </source>
</evidence>
<name>A0A3P7LFS8_STRVU</name>
<keyword evidence="10 11" id="KW-0275">Fatty acid biosynthesis</keyword>
<dbReference type="GO" id="GO:0009922">
    <property type="term" value="F:fatty acid elongase activity"/>
    <property type="evidence" value="ECO:0007669"/>
    <property type="project" value="UniProtKB-EC"/>
</dbReference>
<dbReference type="EMBL" id="UYYB01112897">
    <property type="protein sequence ID" value="VDM81435.1"/>
    <property type="molecule type" value="Genomic_DNA"/>
</dbReference>
<dbReference type="GO" id="GO:0030148">
    <property type="term" value="P:sphingolipid biosynthetic process"/>
    <property type="evidence" value="ECO:0007669"/>
    <property type="project" value="TreeGrafter"/>
</dbReference>
<keyword evidence="4 11" id="KW-0808">Transferase</keyword>
<keyword evidence="7 11" id="KW-1133">Transmembrane helix</keyword>
<gene>
    <name evidence="12" type="ORF">SVUK_LOCUS16433</name>
</gene>
<dbReference type="EC" id="2.3.1.199" evidence="11"/>
<evidence type="ECO:0000256" key="8">
    <source>
        <dbReference type="ARBA" id="ARBA00023098"/>
    </source>
</evidence>
<feature type="transmembrane region" description="Helical" evidence="11">
    <location>
        <begin position="27"/>
        <end position="47"/>
    </location>
</feature>
<evidence type="ECO:0000256" key="1">
    <source>
        <dbReference type="ARBA" id="ARBA00004141"/>
    </source>
</evidence>
<dbReference type="PANTHER" id="PTHR11157">
    <property type="entry name" value="FATTY ACID ACYL TRANSFERASE-RELATED"/>
    <property type="match status" value="1"/>
</dbReference>
<dbReference type="InterPro" id="IPR002076">
    <property type="entry name" value="ELO_fam"/>
</dbReference>
<evidence type="ECO:0000256" key="6">
    <source>
        <dbReference type="ARBA" id="ARBA00022832"/>
    </source>
</evidence>
<dbReference type="GO" id="GO:0005789">
    <property type="term" value="C:endoplasmic reticulum membrane"/>
    <property type="evidence" value="ECO:0007669"/>
    <property type="project" value="TreeGrafter"/>
</dbReference>
<dbReference type="Pfam" id="PF01151">
    <property type="entry name" value="ELO"/>
    <property type="match status" value="1"/>
</dbReference>
<evidence type="ECO:0000256" key="5">
    <source>
        <dbReference type="ARBA" id="ARBA00022692"/>
    </source>
</evidence>
<evidence type="ECO:0000256" key="9">
    <source>
        <dbReference type="ARBA" id="ARBA00023136"/>
    </source>
</evidence>
<dbReference type="OrthoDB" id="10259681at2759"/>
<keyword evidence="6 11" id="KW-0276">Fatty acid metabolism</keyword>
<dbReference type="GO" id="GO:0034626">
    <property type="term" value="P:fatty acid elongation, polyunsaturated fatty acid"/>
    <property type="evidence" value="ECO:0007669"/>
    <property type="project" value="TreeGrafter"/>
</dbReference>
<evidence type="ECO:0000256" key="10">
    <source>
        <dbReference type="ARBA" id="ARBA00023160"/>
    </source>
</evidence>
<evidence type="ECO:0000256" key="11">
    <source>
        <dbReference type="RuleBase" id="RU361115"/>
    </source>
</evidence>
<dbReference type="Proteomes" id="UP000270094">
    <property type="component" value="Unassembled WGS sequence"/>
</dbReference>
<keyword evidence="8 11" id="KW-0443">Lipid metabolism</keyword>
<evidence type="ECO:0000256" key="2">
    <source>
        <dbReference type="ARBA" id="ARBA00005194"/>
    </source>
</evidence>
<evidence type="ECO:0000313" key="13">
    <source>
        <dbReference type="Proteomes" id="UP000270094"/>
    </source>
</evidence>
<keyword evidence="13" id="KW-1185">Reference proteome</keyword>
<dbReference type="GO" id="GO:0019367">
    <property type="term" value="P:fatty acid elongation, saturated fatty acid"/>
    <property type="evidence" value="ECO:0007669"/>
    <property type="project" value="TreeGrafter"/>
</dbReference>
<comment type="similarity">
    <text evidence="11">Belongs to the ELO family.</text>
</comment>
<accession>A0A3P7LFS8</accession>
<comment type="subcellular location">
    <subcellularLocation>
        <location evidence="1">Membrane</location>
        <topology evidence="1">Multi-pass membrane protein</topology>
    </subcellularLocation>
</comment>
<evidence type="ECO:0000256" key="7">
    <source>
        <dbReference type="ARBA" id="ARBA00022989"/>
    </source>
</evidence>
<keyword evidence="3 11" id="KW-0444">Lipid biosynthesis</keyword>
<dbReference type="AlphaFoldDB" id="A0A3P7LFS8"/>